<reference evidence="1 2" key="1">
    <citation type="journal article" date="2012" name="J. Bacteriol.">
        <title>Genome Sequence of the Lantibiotic Bacteriocin Producer Streptococcus salivarius Strain K12.</title>
        <authorList>
            <person name="Barretto C."/>
            <person name="Alvarez-Martin P."/>
            <person name="Foata F."/>
            <person name="Renault P."/>
            <person name="Berger B."/>
        </authorList>
    </citation>
    <scope>NUCLEOTIDE SEQUENCE [LARGE SCALE GENOMIC DNA]</scope>
    <source>
        <strain evidence="1 2">K12</strain>
    </source>
</reference>
<sequence length="43" mass="5056">MFAVLKKLENVYQFFFFESKSSSFTKCQKISSFLFLAILIIPN</sequence>
<evidence type="ECO:0000313" key="1">
    <source>
        <dbReference type="EMBL" id="EJO16507.1"/>
    </source>
</evidence>
<organism evidence="1 2">
    <name type="scientific">Streptococcus salivarius K12</name>
    <dbReference type="NCBI Taxonomy" id="1200793"/>
    <lineage>
        <taxon>Bacteria</taxon>
        <taxon>Bacillati</taxon>
        <taxon>Bacillota</taxon>
        <taxon>Bacilli</taxon>
        <taxon>Lactobacillales</taxon>
        <taxon>Streptococcaceae</taxon>
        <taxon>Streptococcus</taxon>
    </lineage>
</organism>
<comment type="caution">
    <text evidence="1">The sequence shown here is derived from an EMBL/GenBank/DDBJ whole genome shotgun (WGS) entry which is preliminary data.</text>
</comment>
<accession>J7SIB4</accession>
<name>J7SIB4_STRSL</name>
<evidence type="ECO:0000313" key="2">
    <source>
        <dbReference type="Proteomes" id="UP000006983"/>
    </source>
</evidence>
<protein>
    <submittedName>
        <fullName evidence="1">Uncharacterized protein</fullName>
    </submittedName>
</protein>
<gene>
    <name evidence="1" type="ORF">RSSL_02145</name>
</gene>
<keyword evidence="2" id="KW-1185">Reference proteome</keyword>
<dbReference type="AlphaFoldDB" id="J7SIB4"/>
<dbReference type="PATRIC" id="fig|1200793.3.peg.407"/>
<dbReference type="Proteomes" id="UP000006983">
    <property type="component" value="Unassembled WGS sequence"/>
</dbReference>
<dbReference type="EMBL" id="ALIF01000001">
    <property type="protein sequence ID" value="EJO16507.1"/>
    <property type="molecule type" value="Genomic_DNA"/>
</dbReference>
<proteinExistence type="predicted"/>